<proteinExistence type="predicted"/>
<protein>
    <recommendedName>
        <fullName evidence="4">Dicarboxylate transport domain-containing protein</fullName>
    </recommendedName>
</protein>
<keyword evidence="3" id="KW-1185">Reference proteome</keyword>
<dbReference type="Proteomes" id="UP000321058">
    <property type="component" value="Unassembled WGS sequence"/>
</dbReference>
<dbReference type="OrthoDB" id="7374382at2"/>
<evidence type="ECO:0008006" key="4">
    <source>
        <dbReference type="Google" id="ProtNLM"/>
    </source>
</evidence>
<evidence type="ECO:0000313" key="2">
    <source>
        <dbReference type="EMBL" id="GEP53738.1"/>
    </source>
</evidence>
<sequence>MRKSVIALIAVVVLAGAAVAAVPVIEGHAAASIKSEIERAGTAKVDAVSVGLLGRRVTLTNLKSKTAEAELSIGRWEASGLAWPLGELLAGRTPLAGFGWGDPLSAGRVELENVAMADLATGGRWSMDSLLIEGLDLARYDARYDGMFRVAVLTTRAMGALTVRRLEQRNTRVTLPGAGETVGLGSIVLEGYERGLTAKLTMAGADFSAGEKQPAQLSIAETKATKIDFRRTITALSSDKWFPGAPSGRVQIETAKATGFGGELFKRYGISLGEVSFQTAHVRDKVSRTRTHIEGFVLAPPLRGLEGLSLRMALQSMGIKEVKAEFDCYGTEDQGKGELTVDRCALMSPGLGDVELSARIVNADALFWTALDESDLLALQDSTAALGSARLVLTDKSLLERSLRAIAAMSGQPAATLRANWAREVRRYQPAGVLISQSMTQLLDTIARFVEQGGTLVVEAKPEPPVGFDKLEYLLNPGADLVSTLGLKATLLK</sequence>
<evidence type="ECO:0000256" key="1">
    <source>
        <dbReference type="SAM" id="SignalP"/>
    </source>
</evidence>
<dbReference type="EMBL" id="BKAJ01000017">
    <property type="protein sequence ID" value="GEP53738.1"/>
    <property type="molecule type" value="Genomic_DNA"/>
</dbReference>
<keyword evidence="1" id="KW-0732">Signal</keyword>
<name>A0A512N423_9HYPH</name>
<reference evidence="2 3" key="1">
    <citation type="submission" date="2019-07" db="EMBL/GenBank/DDBJ databases">
        <title>Whole genome shotgun sequence of Reyranella soli NBRC 108950.</title>
        <authorList>
            <person name="Hosoyama A."/>
            <person name="Uohara A."/>
            <person name="Ohji S."/>
            <person name="Ichikawa N."/>
        </authorList>
    </citation>
    <scope>NUCLEOTIDE SEQUENCE [LARGE SCALE GENOMIC DNA]</scope>
    <source>
        <strain evidence="2 3">NBRC 108950</strain>
    </source>
</reference>
<feature type="signal peptide" evidence="1">
    <location>
        <begin position="1"/>
        <end position="20"/>
    </location>
</feature>
<organism evidence="2 3">
    <name type="scientific">Reyranella soli</name>
    <dbReference type="NCBI Taxonomy" id="1230389"/>
    <lineage>
        <taxon>Bacteria</taxon>
        <taxon>Pseudomonadati</taxon>
        <taxon>Pseudomonadota</taxon>
        <taxon>Alphaproteobacteria</taxon>
        <taxon>Hyphomicrobiales</taxon>
        <taxon>Reyranellaceae</taxon>
        <taxon>Reyranella</taxon>
    </lineage>
</organism>
<dbReference type="RefSeq" id="WP_147146667.1">
    <property type="nucleotide sequence ID" value="NZ_BKAJ01000017.1"/>
</dbReference>
<dbReference type="AlphaFoldDB" id="A0A512N423"/>
<evidence type="ECO:0000313" key="3">
    <source>
        <dbReference type="Proteomes" id="UP000321058"/>
    </source>
</evidence>
<gene>
    <name evidence="2" type="ORF">RSO01_09040</name>
</gene>
<accession>A0A512N423</accession>
<feature type="chain" id="PRO_5021886294" description="Dicarboxylate transport domain-containing protein" evidence="1">
    <location>
        <begin position="21"/>
        <end position="493"/>
    </location>
</feature>
<comment type="caution">
    <text evidence="2">The sequence shown here is derived from an EMBL/GenBank/DDBJ whole genome shotgun (WGS) entry which is preliminary data.</text>
</comment>